<feature type="compositionally biased region" description="Basic and acidic residues" evidence="1">
    <location>
        <begin position="87"/>
        <end position="118"/>
    </location>
</feature>
<evidence type="ECO:0000256" key="1">
    <source>
        <dbReference type="SAM" id="MobiDB-lite"/>
    </source>
</evidence>
<organism evidence="2 3">
    <name type="scientific">Actinoallomurus oryzae</name>
    <dbReference type="NCBI Taxonomy" id="502180"/>
    <lineage>
        <taxon>Bacteria</taxon>
        <taxon>Bacillati</taxon>
        <taxon>Actinomycetota</taxon>
        <taxon>Actinomycetes</taxon>
        <taxon>Streptosporangiales</taxon>
        <taxon>Thermomonosporaceae</taxon>
        <taxon>Actinoallomurus</taxon>
    </lineage>
</organism>
<protein>
    <submittedName>
        <fullName evidence="2">Uncharacterized protein</fullName>
    </submittedName>
</protein>
<sequence>MPAEQVQRLPRVDLQELGAQAVGPALGHHDVLDLVPRNAPVTGEPMHDGYSLGVGGQPGRGQHVAQAVHAEGQRPGGAEQEPLTLVSREDGEEHEQQRPGELGEHQHRSDPPSLRSDHLSSMAVPTDRINLGAHEP</sequence>
<keyword evidence="3" id="KW-1185">Reference proteome</keyword>
<accession>A0ABP8QSZ3</accession>
<proteinExistence type="predicted"/>
<evidence type="ECO:0000313" key="2">
    <source>
        <dbReference type="EMBL" id="GAA4506943.1"/>
    </source>
</evidence>
<dbReference type="EMBL" id="BAABHF010000040">
    <property type="protein sequence ID" value="GAA4506943.1"/>
    <property type="molecule type" value="Genomic_DNA"/>
</dbReference>
<gene>
    <name evidence="2" type="ORF">GCM10023191_064730</name>
</gene>
<dbReference type="Proteomes" id="UP001500503">
    <property type="component" value="Unassembled WGS sequence"/>
</dbReference>
<feature type="region of interest" description="Disordered" evidence="1">
    <location>
        <begin position="36"/>
        <end position="136"/>
    </location>
</feature>
<evidence type="ECO:0000313" key="3">
    <source>
        <dbReference type="Proteomes" id="UP001500503"/>
    </source>
</evidence>
<comment type="caution">
    <text evidence="2">The sequence shown here is derived from an EMBL/GenBank/DDBJ whole genome shotgun (WGS) entry which is preliminary data.</text>
</comment>
<reference evidence="3" key="1">
    <citation type="journal article" date="2019" name="Int. J. Syst. Evol. Microbiol.">
        <title>The Global Catalogue of Microorganisms (GCM) 10K type strain sequencing project: providing services to taxonomists for standard genome sequencing and annotation.</title>
        <authorList>
            <consortium name="The Broad Institute Genomics Platform"/>
            <consortium name="The Broad Institute Genome Sequencing Center for Infectious Disease"/>
            <person name="Wu L."/>
            <person name="Ma J."/>
        </authorList>
    </citation>
    <scope>NUCLEOTIDE SEQUENCE [LARGE SCALE GENOMIC DNA]</scope>
    <source>
        <strain evidence="3">JCM 17933</strain>
    </source>
</reference>
<name>A0ABP8QSZ3_9ACTN</name>